<evidence type="ECO:0000256" key="1">
    <source>
        <dbReference type="ARBA" id="ARBA00005525"/>
    </source>
</evidence>
<dbReference type="FunFam" id="1.10.3730.10:FF:000001">
    <property type="entry name" value="Pyrroline-5-carboxylate reductase"/>
    <property type="match status" value="1"/>
</dbReference>
<organism evidence="9 10">
    <name type="scientific">Apibacter mensalis</name>
    <dbReference type="NCBI Taxonomy" id="1586267"/>
    <lineage>
        <taxon>Bacteria</taxon>
        <taxon>Pseudomonadati</taxon>
        <taxon>Bacteroidota</taxon>
        <taxon>Flavobacteriia</taxon>
        <taxon>Flavobacteriales</taxon>
        <taxon>Weeksellaceae</taxon>
        <taxon>Apibacter</taxon>
    </lineage>
</organism>
<dbReference type="InterPro" id="IPR036291">
    <property type="entry name" value="NAD(P)-bd_dom_sf"/>
</dbReference>
<keyword evidence="3 4" id="KW-0560">Oxidoreductase</keyword>
<feature type="binding site" evidence="6">
    <location>
        <position position="53"/>
    </location>
    <ligand>
        <name>NADPH</name>
        <dbReference type="ChEBI" id="CHEBI:57783"/>
    </ligand>
</feature>
<feature type="domain" description="Pyrroline-5-carboxylate reductase catalytic N-terminal" evidence="7">
    <location>
        <begin position="2"/>
        <end position="95"/>
    </location>
</feature>
<comment type="similarity">
    <text evidence="1 4">Belongs to the pyrroline-5-carboxylate reductase family.</text>
</comment>
<comment type="subcellular location">
    <subcellularLocation>
        <location evidence="4">Cytoplasm</location>
    </subcellularLocation>
</comment>
<evidence type="ECO:0000259" key="8">
    <source>
        <dbReference type="Pfam" id="PF14748"/>
    </source>
</evidence>
<comment type="catalytic activity">
    <reaction evidence="4">
        <text>L-proline + NADP(+) = (S)-1-pyrroline-5-carboxylate + NADPH + 2 H(+)</text>
        <dbReference type="Rhea" id="RHEA:14109"/>
        <dbReference type="ChEBI" id="CHEBI:15378"/>
        <dbReference type="ChEBI" id="CHEBI:17388"/>
        <dbReference type="ChEBI" id="CHEBI:57783"/>
        <dbReference type="ChEBI" id="CHEBI:58349"/>
        <dbReference type="ChEBI" id="CHEBI:60039"/>
        <dbReference type="EC" id="1.5.1.2"/>
    </reaction>
</comment>
<reference evidence="9 10" key="1">
    <citation type="submission" date="2016-01" db="EMBL/GenBank/DDBJ databases">
        <authorList>
            <person name="McClelland M."/>
            <person name="Jain A."/>
            <person name="Saraogi P."/>
            <person name="Mendelson R."/>
            <person name="Westerman R."/>
            <person name="SanMiguel P."/>
            <person name="Csonka L."/>
        </authorList>
    </citation>
    <scope>NUCLEOTIDE SEQUENCE [LARGE SCALE GENOMIC DNA]</scope>
    <source>
        <strain evidence="9 10">R-53146</strain>
    </source>
</reference>
<dbReference type="RefSeq" id="WP_055426071.1">
    <property type="nucleotide sequence ID" value="NZ_FCOR01000012.1"/>
</dbReference>
<keyword evidence="4" id="KW-0028">Amino-acid biosynthesis</keyword>
<protein>
    <recommendedName>
        <fullName evidence="4 5">Pyrroline-5-carboxylate reductase</fullName>
        <shortName evidence="4">P5C reductase</shortName>
        <shortName evidence="4">P5CR</shortName>
        <ecNumber evidence="4 5">1.5.1.2</ecNumber>
    </recommendedName>
    <alternativeName>
        <fullName evidence="4">PCA reductase</fullName>
    </alternativeName>
</protein>
<sequence>MKVAIIGAGNLGLAIAKGIINSNFVETLYITKRNITTVTELENSENIFLTSNNKEAIKNSEIIIFAVQPNILINVLQECKHLFTEHHTLLSVVAGFHIDKLEEIIGTDFPIIMAMPNTAISVNQSMTCLCSNKKGKDRINIALDIFNQLGHAIEVPEEHMQAATIICSSGIAFWMRIIRAHMSGAIEMGLEPKEAASMIIQTCMGAARLLKSNNSHPEQEIDKVTTPGGCTIAGINEMDHQGLNSAIIKGLLASYTKINQIIKR</sequence>
<gene>
    <name evidence="4" type="primary">proC</name>
    <name evidence="9" type="ORF">Ga0061079_11217</name>
</gene>
<dbReference type="STRING" id="1586267.GCA_001418685_01750"/>
<dbReference type="Gene3D" id="3.40.50.720">
    <property type="entry name" value="NAD(P)-binding Rossmann-like Domain"/>
    <property type="match status" value="1"/>
</dbReference>
<feature type="binding site" evidence="6">
    <location>
        <begin position="6"/>
        <end position="11"/>
    </location>
    <ligand>
        <name>NADP(+)</name>
        <dbReference type="ChEBI" id="CHEBI:58349"/>
    </ligand>
</feature>
<dbReference type="GO" id="GO:0055129">
    <property type="term" value="P:L-proline biosynthetic process"/>
    <property type="evidence" value="ECO:0007669"/>
    <property type="project" value="UniProtKB-UniRule"/>
</dbReference>
<accession>A0A0X3AR78</accession>
<dbReference type="InterPro" id="IPR000304">
    <property type="entry name" value="Pyrroline-COOH_reductase"/>
</dbReference>
<dbReference type="GO" id="GO:0004735">
    <property type="term" value="F:pyrroline-5-carboxylate reductase activity"/>
    <property type="evidence" value="ECO:0007669"/>
    <property type="project" value="UniProtKB-UniRule"/>
</dbReference>
<proteinExistence type="inferred from homology"/>
<dbReference type="PANTHER" id="PTHR11645:SF0">
    <property type="entry name" value="PYRROLINE-5-CARBOXYLATE REDUCTASE 3"/>
    <property type="match status" value="1"/>
</dbReference>
<dbReference type="Gene3D" id="1.10.3730.10">
    <property type="entry name" value="ProC C-terminal domain-like"/>
    <property type="match status" value="1"/>
</dbReference>
<dbReference type="Pfam" id="PF03807">
    <property type="entry name" value="F420_oxidored"/>
    <property type="match status" value="1"/>
</dbReference>
<comment type="pathway">
    <text evidence="4">Amino-acid biosynthesis; L-proline biosynthesis; L-proline from L-glutamate 5-semialdehyde: step 1/1.</text>
</comment>
<dbReference type="InterPro" id="IPR028939">
    <property type="entry name" value="P5C_Rdtase_cat_N"/>
</dbReference>
<feature type="binding site" evidence="6">
    <location>
        <begin position="66"/>
        <end position="69"/>
    </location>
    <ligand>
        <name>NADP(+)</name>
        <dbReference type="ChEBI" id="CHEBI:58349"/>
    </ligand>
</feature>
<evidence type="ECO:0000313" key="10">
    <source>
        <dbReference type="Proteomes" id="UP000182761"/>
    </source>
</evidence>
<name>A0A0X3AR78_9FLAO</name>
<evidence type="ECO:0000256" key="3">
    <source>
        <dbReference type="ARBA" id="ARBA00023002"/>
    </source>
</evidence>
<keyword evidence="10" id="KW-1185">Reference proteome</keyword>
<dbReference type="InterPro" id="IPR008927">
    <property type="entry name" value="6-PGluconate_DH-like_C_sf"/>
</dbReference>
<evidence type="ECO:0000256" key="2">
    <source>
        <dbReference type="ARBA" id="ARBA00022857"/>
    </source>
</evidence>
<dbReference type="PIRSF" id="PIRSF000193">
    <property type="entry name" value="Pyrrol-5-carb_rd"/>
    <property type="match status" value="1"/>
</dbReference>
<evidence type="ECO:0000256" key="5">
    <source>
        <dbReference type="NCBIfam" id="TIGR00112"/>
    </source>
</evidence>
<dbReference type="Pfam" id="PF14748">
    <property type="entry name" value="P5CR_dimer"/>
    <property type="match status" value="1"/>
</dbReference>
<dbReference type="NCBIfam" id="TIGR00112">
    <property type="entry name" value="proC"/>
    <property type="match status" value="1"/>
</dbReference>
<evidence type="ECO:0000256" key="6">
    <source>
        <dbReference type="PIRSR" id="PIRSR000193-1"/>
    </source>
</evidence>
<evidence type="ECO:0000256" key="4">
    <source>
        <dbReference type="HAMAP-Rule" id="MF_01925"/>
    </source>
</evidence>
<feature type="domain" description="Pyrroline-5-carboxylate reductase dimerisation" evidence="8">
    <location>
        <begin position="157"/>
        <end position="259"/>
    </location>
</feature>
<dbReference type="HAMAP" id="MF_01925">
    <property type="entry name" value="P5C_reductase"/>
    <property type="match status" value="1"/>
</dbReference>
<comment type="function">
    <text evidence="4">Catalyzes the reduction of 1-pyrroline-5-carboxylate (PCA) to L-proline.</text>
</comment>
<comment type="catalytic activity">
    <reaction evidence="4">
        <text>L-proline + NAD(+) = (S)-1-pyrroline-5-carboxylate + NADH + 2 H(+)</text>
        <dbReference type="Rhea" id="RHEA:14105"/>
        <dbReference type="ChEBI" id="CHEBI:15378"/>
        <dbReference type="ChEBI" id="CHEBI:17388"/>
        <dbReference type="ChEBI" id="CHEBI:57540"/>
        <dbReference type="ChEBI" id="CHEBI:57945"/>
        <dbReference type="ChEBI" id="CHEBI:60039"/>
        <dbReference type="EC" id="1.5.1.2"/>
    </reaction>
</comment>
<dbReference type="InterPro" id="IPR029036">
    <property type="entry name" value="P5CR_dimer"/>
</dbReference>
<evidence type="ECO:0000259" key="7">
    <source>
        <dbReference type="Pfam" id="PF03807"/>
    </source>
</evidence>
<dbReference type="AlphaFoldDB" id="A0A0X3AR78"/>
<dbReference type="SUPFAM" id="SSF48179">
    <property type="entry name" value="6-phosphogluconate dehydrogenase C-terminal domain-like"/>
    <property type="match status" value="1"/>
</dbReference>
<evidence type="ECO:0000313" key="9">
    <source>
        <dbReference type="EMBL" id="CVK16886.1"/>
    </source>
</evidence>
<dbReference type="GO" id="GO:0005737">
    <property type="term" value="C:cytoplasm"/>
    <property type="evidence" value="ECO:0007669"/>
    <property type="project" value="UniProtKB-SubCell"/>
</dbReference>
<dbReference type="SUPFAM" id="SSF51735">
    <property type="entry name" value="NAD(P)-binding Rossmann-fold domains"/>
    <property type="match status" value="1"/>
</dbReference>
<dbReference type="OrthoDB" id="9805754at2"/>
<dbReference type="EMBL" id="FCOR01000012">
    <property type="protein sequence ID" value="CVK16886.1"/>
    <property type="molecule type" value="Genomic_DNA"/>
</dbReference>
<dbReference type="EC" id="1.5.1.2" evidence="4 5"/>
<keyword evidence="4" id="KW-0641">Proline biosynthesis</keyword>
<dbReference type="PANTHER" id="PTHR11645">
    <property type="entry name" value="PYRROLINE-5-CARBOXYLATE REDUCTASE"/>
    <property type="match status" value="1"/>
</dbReference>
<keyword evidence="2 4" id="KW-0521">NADP</keyword>
<dbReference type="Proteomes" id="UP000182761">
    <property type="component" value="Unassembled WGS sequence"/>
</dbReference>
<dbReference type="UniPathway" id="UPA00098">
    <property type="reaction ID" value="UER00361"/>
</dbReference>
<keyword evidence="4" id="KW-0963">Cytoplasm</keyword>